<dbReference type="InterPro" id="IPR003111">
    <property type="entry name" value="Lon_prtase_N"/>
</dbReference>
<evidence type="ECO:0000256" key="13">
    <source>
        <dbReference type="PIRSR" id="PIRSR001174-2"/>
    </source>
</evidence>
<evidence type="ECO:0000313" key="18">
    <source>
        <dbReference type="EMBL" id="HIY88767.1"/>
    </source>
</evidence>
<dbReference type="GO" id="GO:0004176">
    <property type="term" value="F:ATP-dependent peptidase activity"/>
    <property type="evidence" value="ECO:0007669"/>
    <property type="project" value="UniProtKB-UniRule"/>
</dbReference>
<keyword evidence="5 10" id="KW-0378">Hydrolase</keyword>
<evidence type="ECO:0000256" key="2">
    <source>
        <dbReference type="ARBA" id="ARBA00022490"/>
    </source>
</evidence>
<dbReference type="AlphaFoldDB" id="A0A9D1ZJD1"/>
<dbReference type="GO" id="GO:0004252">
    <property type="term" value="F:serine-type endopeptidase activity"/>
    <property type="evidence" value="ECO:0007669"/>
    <property type="project" value="UniProtKB-UniRule"/>
</dbReference>
<evidence type="ECO:0000256" key="3">
    <source>
        <dbReference type="ARBA" id="ARBA00022670"/>
    </source>
</evidence>
<dbReference type="InterPro" id="IPR020568">
    <property type="entry name" value="Ribosomal_Su5_D2-typ_SF"/>
</dbReference>
<dbReference type="Proteomes" id="UP000886851">
    <property type="component" value="Unassembled WGS sequence"/>
</dbReference>
<evidence type="ECO:0000256" key="10">
    <source>
        <dbReference type="HAMAP-Rule" id="MF_01973"/>
    </source>
</evidence>
<dbReference type="EC" id="3.4.21.53" evidence="10 11"/>
<comment type="function">
    <text evidence="10">ATP-dependent serine protease that mediates the selective degradation of mutant and abnormal proteins as well as certain short-lived regulatory proteins. Required for cellular homeostasis and for survival from DNA damage and developmental changes induced by stress. Degrades polypeptides processively to yield small peptide fragments that are 5 to 10 amino acids long. Binds to DNA in a double-stranded, site-specific manner.</text>
</comment>
<dbReference type="Gene3D" id="3.30.230.10">
    <property type="match status" value="1"/>
</dbReference>
<protein>
    <recommendedName>
        <fullName evidence="10 11">Lon protease</fullName>
        <ecNumber evidence="10 11">3.4.21.53</ecNumber>
    </recommendedName>
    <alternativeName>
        <fullName evidence="10">ATP-dependent protease La</fullName>
    </alternativeName>
</protein>
<evidence type="ECO:0000256" key="11">
    <source>
        <dbReference type="PIRNR" id="PIRNR001174"/>
    </source>
</evidence>
<dbReference type="InterPro" id="IPR003959">
    <property type="entry name" value="ATPase_AAA_core"/>
</dbReference>
<accession>A0A9D1ZJD1</accession>
<evidence type="ECO:0000256" key="1">
    <source>
        <dbReference type="ARBA" id="ARBA00004496"/>
    </source>
</evidence>
<dbReference type="SUPFAM" id="SSF88697">
    <property type="entry name" value="PUA domain-like"/>
    <property type="match status" value="1"/>
</dbReference>
<comment type="similarity">
    <text evidence="10 11 14 15">Belongs to the peptidase S16 family.</text>
</comment>
<feature type="domain" description="Lon proteolytic" evidence="16">
    <location>
        <begin position="624"/>
        <end position="806"/>
    </location>
</feature>
<evidence type="ECO:0000256" key="4">
    <source>
        <dbReference type="ARBA" id="ARBA00022741"/>
    </source>
</evidence>
<feature type="binding site" evidence="10 13">
    <location>
        <begin position="387"/>
        <end position="394"/>
    </location>
    <ligand>
        <name>ATP</name>
        <dbReference type="ChEBI" id="CHEBI:30616"/>
    </ligand>
</feature>
<evidence type="ECO:0000256" key="5">
    <source>
        <dbReference type="ARBA" id="ARBA00022801"/>
    </source>
</evidence>
<name>A0A9D1ZJD1_9BACE</name>
<dbReference type="SMART" id="SM00464">
    <property type="entry name" value="LON"/>
    <property type="match status" value="1"/>
</dbReference>
<dbReference type="PROSITE" id="PS01046">
    <property type="entry name" value="LON_SER"/>
    <property type="match status" value="1"/>
</dbReference>
<dbReference type="Pfam" id="PF05362">
    <property type="entry name" value="Lon_C"/>
    <property type="match status" value="1"/>
</dbReference>
<gene>
    <name evidence="10 18" type="primary">lon</name>
    <name evidence="18" type="ORF">H9824_08700</name>
</gene>
<feature type="active site" evidence="10 12">
    <location>
        <position position="712"/>
    </location>
</feature>
<dbReference type="Gene3D" id="1.20.5.5270">
    <property type="match status" value="1"/>
</dbReference>
<dbReference type="GO" id="GO:0043565">
    <property type="term" value="F:sequence-specific DNA binding"/>
    <property type="evidence" value="ECO:0007669"/>
    <property type="project" value="UniProtKB-UniRule"/>
</dbReference>
<keyword evidence="4 10" id="KW-0547">Nucleotide-binding</keyword>
<dbReference type="GO" id="GO:0034605">
    <property type="term" value="P:cellular response to heat"/>
    <property type="evidence" value="ECO:0007669"/>
    <property type="project" value="UniProtKB-UniRule"/>
</dbReference>
<feature type="domain" description="Lon N-terminal" evidence="17">
    <location>
        <begin position="41"/>
        <end position="236"/>
    </location>
</feature>
<proteinExistence type="evidence at transcript level"/>
<dbReference type="Gene3D" id="1.10.8.60">
    <property type="match status" value="1"/>
</dbReference>
<dbReference type="InterPro" id="IPR027417">
    <property type="entry name" value="P-loop_NTPase"/>
</dbReference>
<evidence type="ECO:0000256" key="14">
    <source>
        <dbReference type="PROSITE-ProRule" id="PRU01122"/>
    </source>
</evidence>
<keyword evidence="3 10" id="KW-0645">Protease</keyword>
<comment type="subcellular location">
    <subcellularLocation>
        <location evidence="1 10 11">Cytoplasm</location>
    </subcellularLocation>
</comment>
<dbReference type="InterPro" id="IPR003593">
    <property type="entry name" value="AAA+_ATPase"/>
</dbReference>
<evidence type="ECO:0000256" key="7">
    <source>
        <dbReference type="ARBA" id="ARBA00022840"/>
    </source>
</evidence>
<dbReference type="EMBL" id="DXCV01000059">
    <property type="protein sequence ID" value="HIY88767.1"/>
    <property type="molecule type" value="Genomic_DNA"/>
</dbReference>
<dbReference type="Gene3D" id="1.20.58.1480">
    <property type="match status" value="1"/>
</dbReference>
<dbReference type="PANTHER" id="PTHR10046">
    <property type="entry name" value="ATP DEPENDENT LON PROTEASE FAMILY MEMBER"/>
    <property type="match status" value="1"/>
</dbReference>
<dbReference type="CDD" id="cd19500">
    <property type="entry name" value="RecA-like_Lon"/>
    <property type="match status" value="1"/>
</dbReference>
<dbReference type="PIRSF" id="PIRSF001174">
    <property type="entry name" value="Lon_proteas"/>
    <property type="match status" value="1"/>
</dbReference>
<evidence type="ECO:0000313" key="19">
    <source>
        <dbReference type="Proteomes" id="UP000886851"/>
    </source>
</evidence>
<feature type="active site" evidence="10 12">
    <location>
        <position position="755"/>
    </location>
</feature>
<dbReference type="HAMAP" id="MF_01973">
    <property type="entry name" value="lon_bact"/>
    <property type="match status" value="1"/>
</dbReference>
<reference evidence="18" key="1">
    <citation type="journal article" date="2021" name="PeerJ">
        <title>Extensive microbial diversity within the chicken gut microbiome revealed by metagenomics and culture.</title>
        <authorList>
            <person name="Gilroy R."/>
            <person name="Ravi A."/>
            <person name="Getino M."/>
            <person name="Pursley I."/>
            <person name="Horton D.L."/>
            <person name="Alikhan N.F."/>
            <person name="Baker D."/>
            <person name="Gharbi K."/>
            <person name="Hall N."/>
            <person name="Watson M."/>
            <person name="Adriaenssens E.M."/>
            <person name="Foster-Nyarko E."/>
            <person name="Jarju S."/>
            <person name="Secka A."/>
            <person name="Antonio M."/>
            <person name="Oren A."/>
            <person name="Chaudhuri R.R."/>
            <person name="La Ragione R."/>
            <person name="Hildebrand F."/>
            <person name="Pallen M.J."/>
        </authorList>
    </citation>
    <scope>NUCLEOTIDE SEQUENCE</scope>
    <source>
        <strain evidence="18">Gambia2-208</strain>
    </source>
</reference>
<dbReference type="PROSITE" id="PS51786">
    <property type="entry name" value="LON_PROTEOLYTIC"/>
    <property type="match status" value="1"/>
</dbReference>
<dbReference type="SUPFAM" id="SSF54211">
    <property type="entry name" value="Ribosomal protein S5 domain 2-like"/>
    <property type="match status" value="1"/>
</dbReference>
<dbReference type="InterPro" id="IPR027065">
    <property type="entry name" value="Lon_Prtase"/>
</dbReference>
<dbReference type="GO" id="GO:0006515">
    <property type="term" value="P:protein quality control for misfolded or incompletely synthesized proteins"/>
    <property type="evidence" value="ECO:0007669"/>
    <property type="project" value="UniProtKB-UniRule"/>
</dbReference>
<evidence type="ECO:0000256" key="6">
    <source>
        <dbReference type="ARBA" id="ARBA00022825"/>
    </source>
</evidence>
<dbReference type="Pfam" id="PF02190">
    <property type="entry name" value="LON_substr_bdg"/>
    <property type="match status" value="1"/>
</dbReference>
<dbReference type="Pfam" id="PF00004">
    <property type="entry name" value="AAA"/>
    <property type="match status" value="1"/>
</dbReference>
<reference evidence="18" key="2">
    <citation type="submission" date="2021-04" db="EMBL/GenBank/DDBJ databases">
        <authorList>
            <person name="Gilroy R."/>
        </authorList>
    </citation>
    <scope>NUCLEOTIDE SEQUENCE</scope>
    <source>
        <strain evidence="18">Gambia2-208</strain>
    </source>
</reference>
<dbReference type="SMART" id="SM00382">
    <property type="entry name" value="AAA"/>
    <property type="match status" value="1"/>
</dbReference>
<dbReference type="PROSITE" id="PS51787">
    <property type="entry name" value="LON_N"/>
    <property type="match status" value="1"/>
</dbReference>
<comment type="catalytic activity">
    <reaction evidence="9 10 11 14">
        <text>Hydrolysis of proteins in presence of ATP.</text>
        <dbReference type="EC" id="3.4.21.53"/>
    </reaction>
</comment>
<keyword evidence="7 10" id="KW-0067">ATP-binding</keyword>
<evidence type="ECO:0000259" key="17">
    <source>
        <dbReference type="PROSITE" id="PS51787"/>
    </source>
</evidence>
<dbReference type="InterPro" id="IPR027543">
    <property type="entry name" value="Lon_bac"/>
</dbReference>
<dbReference type="GO" id="GO:0016887">
    <property type="term" value="F:ATP hydrolysis activity"/>
    <property type="evidence" value="ECO:0007669"/>
    <property type="project" value="UniProtKB-UniRule"/>
</dbReference>
<dbReference type="SUPFAM" id="SSF52540">
    <property type="entry name" value="P-loop containing nucleoside triphosphate hydrolases"/>
    <property type="match status" value="1"/>
</dbReference>
<evidence type="ECO:0000256" key="8">
    <source>
        <dbReference type="ARBA" id="ARBA00023016"/>
    </source>
</evidence>
<keyword evidence="6 10" id="KW-0720">Serine protease</keyword>
<keyword evidence="2 10" id="KW-0963">Cytoplasm</keyword>
<dbReference type="InterPro" id="IPR054594">
    <property type="entry name" value="Lon_lid"/>
</dbReference>
<dbReference type="PRINTS" id="PR00830">
    <property type="entry name" value="ENDOLAPTASE"/>
</dbReference>
<comment type="subunit">
    <text evidence="10 11">Homohexamer. Organized in a ring with a central cavity.</text>
</comment>
<sequence length="833" mass="94291">MKKRFYLNDSEDRGDRNGFSVIADFEGNEEQLMDIKLDDVLPVLPLRNMVLFPGVFLPVSLGRKSSLRLAREAEKKNAYIAVICQKVAETENPQFDDLHHIGTVARIIRTLEMPDQTTTVILQGSKRVELTDIVEDTPYLKGHVTPLDEVLPEKNDREFQALVEAVKDLTVRYLKSSDMFPQESTFAIRNISNPMFLVDFICTNLPLKKDEKIELLQLNLLRERTYRLLEILNREVQLAEIKESIQMRAREDIDQQQREYFLQQQIKTIQDELGGGAQEQEIEEMRAKAETIRWSEEVKKTFLKEVDKLERTHSQSPDYSVQLNYLQTMLSLPWGVYTADNLNLKSAEKTLNKDHYGLEKVKERILEHLAVLKLKGDMKSPIICLYGPPGVGKTSLGRSIAAALKRKYIRMSLGGVHDEAEIRGHRRTYIGAMPGRIIKSLIKAGSSNPVFILDEIDKVGADRQGDPSSALLEVLDPEQNTTFHDNFLEVDYDLSKVLFIATANNLNTIPGPLLDRMELIEVSGYITEEKIEIARRHLIPKELEANGMKKNDIKFSKATIEAIIENYTRESGVRELEKKISKILRKSARQYATDGYFEKTEIKPEDLHDFLGAPEYTRDKYQGNEYAGVVTGLAWTAVGGEILFVETSLSRGKGGRLTLTGNLGDVMKESAMLALEYIKAHASQLDINEEIFDNWNIHIHVPEGAIPKDGPSAGITMATSLASALTQRKVKANLAMTGEITLRGRVLPVGGIKEKILAAKRAGIKEIILSEENRKNIEEIQDIYLKGLTFHYVKDVNEVLDIALTQEKVANPIDFTIKKEKQDEKEDQSKKEA</sequence>
<organism evidence="18 19">
    <name type="scientific">Candidatus Bacteroides pullicola</name>
    <dbReference type="NCBI Taxonomy" id="2838475"/>
    <lineage>
        <taxon>Bacteria</taxon>
        <taxon>Pseudomonadati</taxon>
        <taxon>Bacteroidota</taxon>
        <taxon>Bacteroidia</taxon>
        <taxon>Bacteroidales</taxon>
        <taxon>Bacteroidaceae</taxon>
        <taxon>Bacteroides</taxon>
    </lineage>
</organism>
<dbReference type="FunFam" id="3.40.50.300:FF:000021">
    <property type="entry name" value="Lon protease homolog"/>
    <property type="match status" value="1"/>
</dbReference>
<dbReference type="GO" id="GO:0005524">
    <property type="term" value="F:ATP binding"/>
    <property type="evidence" value="ECO:0007669"/>
    <property type="project" value="UniProtKB-UniRule"/>
</dbReference>
<evidence type="ECO:0000256" key="12">
    <source>
        <dbReference type="PIRSR" id="PIRSR001174-1"/>
    </source>
</evidence>
<dbReference type="InterPro" id="IPR004815">
    <property type="entry name" value="Lon_bac/euk-typ"/>
</dbReference>
<dbReference type="GO" id="GO:0005737">
    <property type="term" value="C:cytoplasm"/>
    <property type="evidence" value="ECO:0007669"/>
    <property type="project" value="UniProtKB-SubCell"/>
</dbReference>
<dbReference type="InterPro" id="IPR008268">
    <property type="entry name" value="Peptidase_S16_AS"/>
</dbReference>
<comment type="induction">
    <text evidence="10">By heat shock.</text>
</comment>
<evidence type="ECO:0000259" key="16">
    <source>
        <dbReference type="PROSITE" id="PS51786"/>
    </source>
</evidence>
<evidence type="ECO:0000256" key="15">
    <source>
        <dbReference type="RuleBase" id="RU000591"/>
    </source>
</evidence>
<dbReference type="NCBIfam" id="TIGR00763">
    <property type="entry name" value="lon"/>
    <property type="match status" value="1"/>
</dbReference>
<evidence type="ECO:0000256" key="9">
    <source>
        <dbReference type="ARBA" id="ARBA00050665"/>
    </source>
</evidence>
<dbReference type="InterPro" id="IPR014721">
    <property type="entry name" value="Ribsml_uS5_D2-typ_fold_subgr"/>
</dbReference>
<dbReference type="Pfam" id="PF22667">
    <property type="entry name" value="Lon_lid"/>
    <property type="match status" value="1"/>
</dbReference>
<dbReference type="InterPro" id="IPR046336">
    <property type="entry name" value="Lon_prtase_N_sf"/>
</dbReference>
<dbReference type="InterPro" id="IPR015947">
    <property type="entry name" value="PUA-like_sf"/>
</dbReference>
<dbReference type="Gene3D" id="3.40.50.300">
    <property type="entry name" value="P-loop containing nucleotide triphosphate hydrolases"/>
    <property type="match status" value="1"/>
</dbReference>
<dbReference type="Gene3D" id="2.30.130.40">
    <property type="entry name" value="LON domain-like"/>
    <property type="match status" value="1"/>
</dbReference>
<dbReference type="InterPro" id="IPR008269">
    <property type="entry name" value="Lon_proteolytic"/>
</dbReference>
<keyword evidence="8 10" id="KW-0346">Stress response</keyword>
<comment type="caution">
    <text evidence="18">The sequence shown here is derived from an EMBL/GenBank/DDBJ whole genome shotgun (WGS) entry which is preliminary data.</text>
</comment>